<reference evidence="7 8" key="1">
    <citation type="submission" date="2020-08" db="EMBL/GenBank/DDBJ databases">
        <authorList>
            <person name="Liu C."/>
            <person name="Sun Q."/>
        </authorList>
    </citation>
    <scope>NUCLEOTIDE SEQUENCE [LARGE SCALE GENOMIC DNA]</scope>
    <source>
        <strain evidence="7 8">NSJ-57</strain>
    </source>
</reference>
<dbReference type="InterPro" id="IPR005495">
    <property type="entry name" value="LptG/LptF_permease"/>
</dbReference>
<dbReference type="AlphaFoldDB" id="A0A7G9GX43"/>
<proteinExistence type="predicted"/>
<gene>
    <name evidence="7" type="ORF">H9Q81_00610</name>
</gene>
<dbReference type="KEGG" id="fho:H9Q81_00610"/>
<evidence type="ECO:0000256" key="5">
    <source>
        <dbReference type="ARBA" id="ARBA00023136"/>
    </source>
</evidence>
<dbReference type="Pfam" id="PF03739">
    <property type="entry name" value="LptF_LptG"/>
    <property type="match status" value="1"/>
</dbReference>
<evidence type="ECO:0000256" key="4">
    <source>
        <dbReference type="ARBA" id="ARBA00022989"/>
    </source>
</evidence>
<evidence type="ECO:0000313" key="7">
    <source>
        <dbReference type="EMBL" id="QNM15375.1"/>
    </source>
</evidence>
<dbReference type="GO" id="GO:0043190">
    <property type="term" value="C:ATP-binding cassette (ABC) transporter complex"/>
    <property type="evidence" value="ECO:0007669"/>
    <property type="project" value="TreeGrafter"/>
</dbReference>
<feature type="transmembrane region" description="Helical" evidence="6">
    <location>
        <begin position="275"/>
        <end position="293"/>
    </location>
</feature>
<comment type="subcellular location">
    <subcellularLocation>
        <location evidence="1">Cell membrane</location>
        <topology evidence="1">Multi-pass membrane protein</topology>
    </subcellularLocation>
</comment>
<feature type="transmembrane region" description="Helical" evidence="6">
    <location>
        <begin position="99"/>
        <end position="117"/>
    </location>
</feature>
<keyword evidence="3 6" id="KW-0812">Transmembrane</keyword>
<sequence>MKIIDRYILNEIKIPVIFGISLFTFIFLIDIIVAMMENIIVKGISLIDVIRILSFYLPPILSQTIPMGMFLGIMLTFSKFTRTSEATAMSAVGMSLKDIIKPIFIAAIGTTIFIFFLQESIIPRSVTKLQYLTAKIAYENPVFQLKEKTFIDEVDQYNLYIDRLVGSDKVAHGVLIFQKSGDKKFPTVIVGKEAFWKDSSMVLKDSKFYNFDDKGKQVLTGEFDEKKVPLAAYFSEMNLKVKDIEAMGIGKLFREMKGKTAAEKIPYKIEINKKLAVPLATIMLSLLGVFLSIGHHRSGKGANFALSLIVIFSYITCLNIGMVMASRGIIPAFIGVWTPNIILLILTVFMYKLKAKVI</sequence>
<accession>A0A7G9GX43</accession>
<keyword evidence="5 6" id="KW-0472">Membrane</keyword>
<protein>
    <submittedName>
        <fullName evidence="7">LptF/LptG family permease</fullName>
    </submittedName>
</protein>
<name>A0A7G9GX43_9FUSO</name>
<evidence type="ECO:0000256" key="3">
    <source>
        <dbReference type="ARBA" id="ARBA00022692"/>
    </source>
</evidence>
<evidence type="ECO:0000256" key="6">
    <source>
        <dbReference type="SAM" id="Phobius"/>
    </source>
</evidence>
<dbReference type="PANTHER" id="PTHR33529:SF6">
    <property type="entry name" value="YJGP_YJGQ FAMILY PERMEASE"/>
    <property type="match status" value="1"/>
</dbReference>
<feature type="transmembrane region" description="Helical" evidence="6">
    <location>
        <begin position="56"/>
        <end position="78"/>
    </location>
</feature>
<dbReference type="RefSeq" id="WP_101473521.1">
    <property type="nucleotide sequence ID" value="NZ_CP060637.1"/>
</dbReference>
<feature type="transmembrane region" description="Helical" evidence="6">
    <location>
        <begin position="305"/>
        <end position="323"/>
    </location>
</feature>
<dbReference type="PANTHER" id="PTHR33529">
    <property type="entry name" value="SLR0882 PROTEIN-RELATED"/>
    <property type="match status" value="1"/>
</dbReference>
<feature type="transmembrane region" description="Helical" evidence="6">
    <location>
        <begin position="329"/>
        <end position="351"/>
    </location>
</feature>
<dbReference type="Proteomes" id="UP000515913">
    <property type="component" value="Chromosome"/>
</dbReference>
<keyword evidence="4 6" id="KW-1133">Transmembrane helix</keyword>
<organism evidence="7 8">
    <name type="scientific">Fusobacterium hominis</name>
    <dbReference type="NCBI Taxonomy" id="2764326"/>
    <lineage>
        <taxon>Bacteria</taxon>
        <taxon>Fusobacteriati</taxon>
        <taxon>Fusobacteriota</taxon>
        <taxon>Fusobacteriia</taxon>
        <taxon>Fusobacteriales</taxon>
        <taxon>Fusobacteriaceae</taxon>
        <taxon>Fusobacterium</taxon>
    </lineage>
</organism>
<keyword evidence="8" id="KW-1185">Reference proteome</keyword>
<evidence type="ECO:0000256" key="2">
    <source>
        <dbReference type="ARBA" id="ARBA00022475"/>
    </source>
</evidence>
<evidence type="ECO:0000256" key="1">
    <source>
        <dbReference type="ARBA" id="ARBA00004651"/>
    </source>
</evidence>
<feature type="transmembrane region" description="Helical" evidence="6">
    <location>
        <begin position="12"/>
        <end position="36"/>
    </location>
</feature>
<dbReference type="GO" id="GO:0015920">
    <property type="term" value="P:lipopolysaccharide transport"/>
    <property type="evidence" value="ECO:0007669"/>
    <property type="project" value="TreeGrafter"/>
</dbReference>
<dbReference type="EMBL" id="CP060637">
    <property type="protein sequence ID" value="QNM15375.1"/>
    <property type="molecule type" value="Genomic_DNA"/>
</dbReference>
<keyword evidence="2" id="KW-1003">Cell membrane</keyword>
<evidence type="ECO:0000313" key="8">
    <source>
        <dbReference type="Proteomes" id="UP000515913"/>
    </source>
</evidence>